<organism evidence="2 3">
    <name type="scientific">Klebsormidium nitens</name>
    <name type="common">Green alga</name>
    <name type="synonym">Ulothrix nitens</name>
    <dbReference type="NCBI Taxonomy" id="105231"/>
    <lineage>
        <taxon>Eukaryota</taxon>
        <taxon>Viridiplantae</taxon>
        <taxon>Streptophyta</taxon>
        <taxon>Klebsormidiophyceae</taxon>
        <taxon>Klebsormidiales</taxon>
        <taxon>Klebsormidiaceae</taxon>
        <taxon>Klebsormidium</taxon>
    </lineage>
</organism>
<dbReference type="InterPro" id="IPR018392">
    <property type="entry name" value="LysM"/>
</dbReference>
<protein>
    <submittedName>
        <fullName evidence="2">Peptidase m23</fullName>
    </submittedName>
</protein>
<keyword evidence="3" id="KW-1185">Reference proteome</keyword>
<dbReference type="STRING" id="105231.A0A0U9HS49"/>
<feature type="domain" description="LysM" evidence="1">
    <location>
        <begin position="76"/>
        <end position="121"/>
    </location>
</feature>
<feature type="domain" description="LysM" evidence="1">
    <location>
        <begin position="289"/>
        <end position="332"/>
    </location>
</feature>
<dbReference type="SUPFAM" id="SSF51261">
    <property type="entry name" value="Duplicated hybrid motif"/>
    <property type="match status" value="1"/>
</dbReference>
<proteinExistence type="predicted"/>
<name>A0A0U9HS49_KLENI</name>
<dbReference type="Pfam" id="PF01551">
    <property type="entry name" value="Peptidase_M23"/>
    <property type="match status" value="1"/>
</dbReference>
<evidence type="ECO:0000313" key="3">
    <source>
        <dbReference type="Proteomes" id="UP000054558"/>
    </source>
</evidence>
<dbReference type="PANTHER" id="PTHR21666">
    <property type="entry name" value="PEPTIDASE-RELATED"/>
    <property type="match status" value="1"/>
</dbReference>
<dbReference type="GO" id="GO:0004222">
    <property type="term" value="F:metalloendopeptidase activity"/>
    <property type="evidence" value="ECO:0000318"/>
    <property type="project" value="GO_Central"/>
</dbReference>
<dbReference type="InterPro" id="IPR036779">
    <property type="entry name" value="LysM_dom_sf"/>
</dbReference>
<dbReference type="PANTHER" id="PTHR21666:SF270">
    <property type="entry name" value="MUREIN HYDROLASE ACTIVATOR ENVC"/>
    <property type="match status" value="1"/>
</dbReference>
<dbReference type="OrthoDB" id="415618at2759"/>
<dbReference type="Proteomes" id="UP000054558">
    <property type="component" value="Unassembled WGS sequence"/>
</dbReference>
<feature type="domain" description="LysM" evidence="1">
    <location>
        <begin position="198"/>
        <end position="241"/>
    </location>
</feature>
<dbReference type="Pfam" id="PF01476">
    <property type="entry name" value="LysM"/>
    <property type="match status" value="3"/>
</dbReference>
<dbReference type="CDD" id="cd12797">
    <property type="entry name" value="M23_peptidase"/>
    <property type="match status" value="1"/>
</dbReference>
<sequence length="524" mass="57097">MNAPWWDALRRHWAEKVLELRSNLHSGGPLSPVTERASSLDIPPALVHSETMPPLASVTFTPPREPERAAAEAPSKKYAVKTGDCLYGISREFGVDVKTLLASNPHLSNPDSLPLGLTLCVPLHFTPGVPNSSKLARISLPSPTPLPRPARPQINSAKVLPQSAQQAGAARALQMRVAAVAFAVCGKLLLGSGSVGVHKYKVARGDTLAKIAARHKTSVAAIKQANKLKNDVIIPGRTLTIPSSAPRATLQKASLAEREAAMYGLRQQSKEILAPISPNPVFQKHAPQRRVVVRPGDTLSEIAKTHRMSVQELMRLNNLKGFGICAGDILALSPAPRMPIESIRKGPRRSRMYLFSRGWDVCTAQRKPGVGGGIVKQARWKQRKTKPFNDCWRFNCPLQSGFISSPYGPRKLAGQRRSIHYGVDIAADTGTPILAADRGVIAKVARHFWDTDGYGNYVDIMHSGNFLTRYAHCQSLLVREGQRVSRGQEIATVGATGNAQGPHLHFEVRKEGKTVNPAHYTRLC</sequence>
<dbReference type="InterPro" id="IPR050570">
    <property type="entry name" value="Cell_wall_metabolism_enzyme"/>
</dbReference>
<gene>
    <name evidence="2" type="ORF">KFL_002640240</name>
</gene>
<dbReference type="CDD" id="cd00118">
    <property type="entry name" value="LysM"/>
    <property type="match status" value="2"/>
</dbReference>
<dbReference type="SMART" id="SM00257">
    <property type="entry name" value="LysM"/>
    <property type="match status" value="3"/>
</dbReference>
<dbReference type="AlphaFoldDB" id="A0A0U9HS49"/>
<dbReference type="SUPFAM" id="SSF54106">
    <property type="entry name" value="LysM domain"/>
    <property type="match status" value="3"/>
</dbReference>
<dbReference type="Gene3D" id="3.10.350.10">
    <property type="entry name" value="LysM domain"/>
    <property type="match status" value="3"/>
</dbReference>
<dbReference type="Gene3D" id="2.70.70.10">
    <property type="entry name" value="Glucose Permease (Domain IIA)"/>
    <property type="match status" value="1"/>
</dbReference>
<evidence type="ECO:0000259" key="1">
    <source>
        <dbReference type="PROSITE" id="PS51782"/>
    </source>
</evidence>
<dbReference type="EMBL" id="DF237213">
    <property type="protein sequence ID" value="GAQ86003.1"/>
    <property type="molecule type" value="Genomic_DNA"/>
</dbReference>
<dbReference type="OMA" id="TIASQCM"/>
<evidence type="ECO:0000313" key="2">
    <source>
        <dbReference type="EMBL" id="GAQ86003.1"/>
    </source>
</evidence>
<reference evidence="2 3" key="1">
    <citation type="journal article" date="2014" name="Nat. Commun.">
        <title>Klebsormidium flaccidum genome reveals primary factors for plant terrestrial adaptation.</title>
        <authorList>
            <person name="Hori K."/>
            <person name="Maruyama F."/>
            <person name="Fujisawa T."/>
            <person name="Togashi T."/>
            <person name="Yamamoto N."/>
            <person name="Seo M."/>
            <person name="Sato S."/>
            <person name="Yamada T."/>
            <person name="Mori H."/>
            <person name="Tajima N."/>
            <person name="Moriyama T."/>
            <person name="Ikeuchi M."/>
            <person name="Watanabe M."/>
            <person name="Wada H."/>
            <person name="Kobayashi K."/>
            <person name="Saito M."/>
            <person name="Masuda T."/>
            <person name="Sasaki-Sekimoto Y."/>
            <person name="Mashiguchi K."/>
            <person name="Awai K."/>
            <person name="Shimojima M."/>
            <person name="Masuda S."/>
            <person name="Iwai M."/>
            <person name="Nobusawa T."/>
            <person name="Narise T."/>
            <person name="Kondo S."/>
            <person name="Saito H."/>
            <person name="Sato R."/>
            <person name="Murakawa M."/>
            <person name="Ihara Y."/>
            <person name="Oshima-Yamada Y."/>
            <person name="Ohtaka K."/>
            <person name="Satoh M."/>
            <person name="Sonobe K."/>
            <person name="Ishii M."/>
            <person name="Ohtani R."/>
            <person name="Kanamori-Sato M."/>
            <person name="Honoki R."/>
            <person name="Miyazaki D."/>
            <person name="Mochizuki H."/>
            <person name="Umetsu J."/>
            <person name="Higashi K."/>
            <person name="Shibata D."/>
            <person name="Kamiya Y."/>
            <person name="Sato N."/>
            <person name="Nakamura Y."/>
            <person name="Tabata S."/>
            <person name="Ida S."/>
            <person name="Kurokawa K."/>
            <person name="Ohta H."/>
        </authorList>
    </citation>
    <scope>NUCLEOTIDE SEQUENCE [LARGE SCALE GENOMIC DNA]</scope>
    <source>
        <strain evidence="2 3">NIES-2285</strain>
    </source>
</reference>
<dbReference type="PROSITE" id="PS51782">
    <property type="entry name" value="LYSM"/>
    <property type="match status" value="3"/>
</dbReference>
<accession>A0A0U9HS49</accession>
<dbReference type="InterPro" id="IPR016047">
    <property type="entry name" value="M23ase_b-sheet_dom"/>
</dbReference>
<dbReference type="InterPro" id="IPR011055">
    <property type="entry name" value="Dup_hybrid_motif"/>
</dbReference>